<proteinExistence type="predicted"/>
<organism evidence="2 3">
    <name type="scientific">Kocuria rosea subsp. polaris</name>
    <dbReference type="NCBI Taxonomy" id="136273"/>
    <lineage>
        <taxon>Bacteria</taxon>
        <taxon>Bacillati</taxon>
        <taxon>Actinomycetota</taxon>
        <taxon>Actinomycetes</taxon>
        <taxon>Micrococcales</taxon>
        <taxon>Micrococcaceae</taxon>
        <taxon>Kocuria</taxon>
    </lineage>
</organism>
<sequence>MPNEHRRPHPPYHAGTDGPRAAEHSIVFDSPAELAAYTRHDRLVSDGPLLLARRAGYHPDGSWPCSALESARNVLATRARTMIEIELRTTVDGRCVVLHEAVMGHGSTGAGPVSEQSADYVLSQHLVDNYGEVTRFPIREAAEFLTWAVLAGSVLWLDVRNVAPEAVVELVRTHRAESQVVVGVNGLTELAVYRRIAPDLVYFVPTHPDGLPTVDDVRREVPDLRRVVGFAGHYVPDMEESLRMRSWNVPMRLELHRYDENLPADALDVHYYRRAVEAGFGILSTSHYREVADLLGLSGWAPKDGAGAQHRSGGDARRRS</sequence>
<dbReference type="RefSeq" id="WP_058872825.1">
    <property type="nucleotide sequence ID" value="NZ_LQBK01000004.1"/>
</dbReference>
<evidence type="ECO:0000256" key="1">
    <source>
        <dbReference type="SAM" id="MobiDB-lite"/>
    </source>
</evidence>
<feature type="compositionally biased region" description="Basic residues" evidence="1">
    <location>
        <begin position="1"/>
        <end position="10"/>
    </location>
</feature>
<evidence type="ECO:0008006" key="4">
    <source>
        <dbReference type="Google" id="ProtNLM"/>
    </source>
</evidence>
<dbReference type="SUPFAM" id="SSF51695">
    <property type="entry name" value="PLC-like phosphodiesterases"/>
    <property type="match status" value="1"/>
</dbReference>
<evidence type="ECO:0000313" key="3">
    <source>
        <dbReference type="Proteomes" id="UP000053512"/>
    </source>
</evidence>
<dbReference type="OrthoDB" id="4880736at2"/>
<dbReference type="InterPro" id="IPR017946">
    <property type="entry name" value="PLC-like_Pdiesterase_TIM-brl"/>
</dbReference>
<dbReference type="AlphaFoldDB" id="A0A0W8IMZ3"/>
<evidence type="ECO:0000313" key="2">
    <source>
        <dbReference type="EMBL" id="KUG61409.1"/>
    </source>
</evidence>
<dbReference type="GO" id="GO:0008081">
    <property type="term" value="F:phosphoric diester hydrolase activity"/>
    <property type="evidence" value="ECO:0007669"/>
    <property type="project" value="InterPro"/>
</dbReference>
<reference evidence="3" key="1">
    <citation type="submission" date="2015-12" db="EMBL/GenBank/DDBJ databases">
        <authorList>
            <person name="Nair G.R."/>
            <person name="Kaur G."/>
            <person name="Mayilraj S."/>
        </authorList>
    </citation>
    <scope>NUCLEOTIDE SEQUENCE [LARGE SCALE GENOMIC DNA]</scope>
    <source>
        <strain evidence="3">CD08_4</strain>
    </source>
</reference>
<dbReference type="Gene3D" id="3.20.20.190">
    <property type="entry name" value="Phosphatidylinositol (PI) phosphodiesterase"/>
    <property type="match status" value="1"/>
</dbReference>
<dbReference type="GO" id="GO:0006629">
    <property type="term" value="P:lipid metabolic process"/>
    <property type="evidence" value="ECO:0007669"/>
    <property type="project" value="InterPro"/>
</dbReference>
<gene>
    <name evidence="2" type="ORF">AVL61_00295</name>
</gene>
<accession>A0A0W8IMZ3</accession>
<dbReference type="Proteomes" id="UP000053512">
    <property type="component" value="Unassembled WGS sequence"/>
</dbReference>
<comment type="caution">
    <text evidence="2">The sequence shown here is derived from an EMBL/GenBank/DDBJ whole genome shotgun (WGS) entry which is preliminary data.</text>
</comment>
<dbReference type="STRING" id="136273.GY22_05125"/>
<dbReference type="EMBL" id="LQBK01000004">
    <property type="protein sequence ID" value="KUG61409.1"/>
    <property type="molecule type" value="Genomic_DNA"/>
</dbReference>
<feature type="region of interest" description="Disordered" evidence="1">
    <location>
        <begin position="1"/>
        <end position="20"/>
    </location>
</feature>
<name>A0A0W8IMZ3_KOCRO</name>
<protein>
    <recommendedName>
        <fullName evidence="4">GP-PDE domain-containing protein</fullName>
    </recommendedName>
</protein>